<proteinExistence type="predicted"/>
<sequence>MTPINPNNYELDNKIESWRNELLTALMKISLKKFEIFCRGLLRHVGIDIDATIGGQYVVDGGLEGFGYVTSDAFRTIRAALQVKR</sequence>
<evidence type="ECO:0000313" key="2">
    <source>
        <dbReference type="Proteomes" id="UP000035709"/>
    </source>
</evidence>
<dbReference type="Proteomes" id="UP000035709">
    <property type="component" value="Chromosome"/>
</dbReference>
<accession>A0A0D6A4D2</accession>
<dbReference type="STRING" id="1600.LBAT_1278"/>
<reference evidence="1 2" key="1">
    <citation type="submission" date="2015-03" db="EMBL/GenBank/DDBJ databases">
        <title>Complete genome sequence of Lactobacillus acetotolerans NBRC 13120.</title>
        <authorList>
            <person name="Toh H."/>
            <person name="Morita H."/>
            <person name="Fujita N."/>
        </authorList>
    </citation>
    <scope>NUCLEOTIDE SEQUENCE [LARGE SCALE GENOMIC DNA]</scope>
    <source>
        <strain evidence="1 2">NBRC 13120</strain>
    </source>
</reference>
<protein>
    <submittedName>
        <fullName evidence="1">Endonuclease</fullName>
    </submittedName>
</protein>
<gene>
    <name evidence="1" type="ORF">LBAT_1278</name>
</gene>
<organism evidence="1 2">
    <name type="scientific">Lactobacillus acetotolerans</name>
    <dbReference type="NCBI Taxonomy" id="1600"/>
    <lineage>
        <taxon>Bacteria</taxon>
        <taxon>Bacillati</taxon>
        <taxon>Bacillota</taxon>
        <taxon>Bacilli</taxon>
        <taxon>Lactobacillales</taxon>
        <taxon>Lactobacillaceae</taxon>
        <taxon>Lactobacillus</taxon>
    </lineage>
</organism>
<dbReference type="GO" id="GO:0004519">
    <property type="term" value="F:endonuclease activity"/>
    <property type="evidence" value="ECO:0007669"/>
    <property type="project" value="UniProtKB-KW"/>
</dbReference>
<keyword evidence="2" id="KW-1185">Reference proteome</keyword>
<name>A0A0D6A4D2_9LACO</name>
<evidence type="ECO:0000313" key="1">
    <source>
        <dbReference type="EMBL" id="BAQ57667.1"/>
    </source>
</evidence>
<keyword evidence="1" id="KW-0540">Nuclease</keyword>
<dbReference type="EMBL" id="AP014808">
    <property type="protein sequence ID" value="BAQ57667.1"/>
    <property type="molecule type" value="Genomic_DNA"/>
</dbReference>
<keyword evidence="1" id="KW-0378">Hydrolase</keyword>
<dbReference type="PATRIC" id="fig|1600.4.peg.1303"/>
<dbReference type="KEGG" id="lae:LBAT_1278"/>
<dbReference type="AlphaFoldDB" id="A0A0D6A4D2"/>
<keyword evidence="1" id="KW-0255">Endonuclease</keyword>